<evidence type="ECO:0000259" key="2">
    <source>
        <dbReference type="Pfam" id="PF14341"/>
    </source>
</evidence>
<name>A0A2L1GQM7_9BACT</name>
<gene>
    <name evidence="3" type="ORF">CAY53_11315</name>
</gene>
<dbReference type="Pfam" id="PF14341">
    <property type="entry name" value="PilX_N"/>
    <property type="match status" value="1"/>
</dbReference>
<evidence type="ECO:0000313" key="4">
    <source>
        <dbReference type="Proteomes" id="UP000239867"/>
    </source>
</evidence>
<dbReference type="KEGG" id="deo:CAY53_11315"/>
<organism evidence="3 4">
    <name type="scientific">Desulfobulbus oralis</name>
    <dbReference type="NCBI Taxonomy" id="1986146"/>
    <lineage>
        <taxon>Bacteria</taxon>
        <taxon>Pseudomonadati</taxon>
        <taxon>Thermodesulfobacteriota</taxon>
        <taxon>Desulfobulbia</taxon>
        <taxon>Desulfobulbales</taxon>
        <taxon>Desulfobulbaceae</taxon>
        <taxon>Desulfobulbus</taxon>
    </lineage>
</organism>
<dbReference type="EMBL" id="CP021255">
    <property type="protein sequence ID" value="AVD71989.1"/>
    <property type="molecule type" value="Genomic_DNA"/>
</dbReference>
<dbReference type="Proteomes" id="UP000239867">
    <property type="component" value="Chromosome"/>
</dbReference>
<evidence type="ECO:0000313" key="3">
    <source>
        <dbReference type="EMBL" id="AVD71989.1"/>
    </source>
</evidence>
<reference evidence="3 4" key="1">
    <citation type="journal article" date="2018" name="MBio">
        <title>Insights into the evolution of host association through the isolation and characterization of a novel human periodontal pathobiont, Desulfobulbus oralis.</title>
        <authorList>
            <person name="Cross K.L."/>
            <person name="Chirania P."/>
            <person name="Xiong W."/>
            <person name="Beall C.J."/>
            <person name="Elkins J.G."/>
            <person name="Giannone R.J."/>
            <person name="Griffen A.L."/>
            <person name="Guss A.M."/>
            <person name="Hettich R.L."/>
            <person name="Joshi S.S."/>
            <person name="Mokrzan E.M."/>
            <person name="Martin R.K."/>
            <person name="Zhulin I.B."/>
            <person name="Leys E.J."/>
            <person name="Podar M."/>
        </authorList>
    </citation>
    <scope>NUCLEOTIDE SEQUENCE [LARGE SCALE GENOMIC DNA]</scope>
    <source>
        <strain evidence="3 4">ORNL</strain>
    </source>
</reference>
<dbReference type="RefSeq" id="WP_104937197.1">
    <property type="nucleotide sequence ID" value="NZ_CP021255.1"/>
</dbReference>
<keyword evidence="1" id="KW-0472">Membrane</keyword>
<dbReference type="OrthoDB" id="5432224at2"/>
<protein>
    <recommendedName>
        <fullName evidence="2">Type 4 fimbrial biogenesis protein PilX N-terminal domain-containing protein</fullName>
    </recommendedName>
</protein>
<keyword evidence="4" id="KW-1185">Reference proteome</keyword>
<dbReference type="AlphaFoldDB" id="A0A2L1GQM7"/>
<feature type="transmembrane region" description="Helical" evidence="1">
    <location>
        <begin position="12"/>
        <end position="33"/>
    </location>
</feature>
<feature type="domain" description="Type 4 fimbrial biogenesis protein PilX N-terminal" evidence="2">
    <location>
        <begin position="12"/>
        <end position="60"/>
    </location>
</feature>
<proteinExistence type="predicted"/>
<dbReference type="InterPro" id="IPR025746">
    <property type="entry name" value="PilX_N_dom"/>
</dbReference>
<evidence type="ECO:0000256" key="1">
    <source>
        <dbReference type="SAM" id="Phobius"/>
    </source>
</evidence>
<keyword evidence="1" id="KW-1133">Transmembrane helix</keyword>
<sequence length="216" mass="23736">MTGFSAIHRSEQGFVLVLALVMLILLTILGVWASQTSIFDVHIASNDRTHKKTFYEADSGTQLAERLLYANAVCTTTSGGFSSNRVGQLLRFSSKSFFDVHEDELKTEKEKAVSDTNYAIQYFPEGDLGDLGRPHTNILAYYTTKTSAGTGMLQLSGYEGFGVGSAGAQHRIYTIKSQHRGLQGSRSEITTHWRLNSSVLQTIGKPDCTKLAPYAQ</sequence>
<accession>A0A2L1GQM7</accession>
<keyword evidence="1" id="KW-0812">Transmembrane</keyword>